<keyword evidence="5" id="KW-1185">Reference proteome</keyword>
<dbReference type="SUPFAM" id="SSF117892">
    <property type="entry name" value="Band 7/SPFH domain"/>
    <property type="match status" value="1"/>
</dbReference>
<reference evidence="4 5" key="1">
    <citation type="journal article" date="2006" name="Nature">
        <title>Global trends of whole-genome duplications revealed by the ciliate Paramecium tetraurelia.</title>
        <authorList>
            <consortium name="Genoscope"/>
            <person name="Aury J.-M."/>
            <person name="Jaillon O."/>
            <person name="Duret L."/>
            <person name="Noel B."/>
            <person name="Jubin C."/>
            <person name="Porcel B.M."/>
            <person name="Segurens B."/>
            <person name="Daubin V."/>
            <person name="Anthouard V."/>
            <person name="Aiach N."/>
            <person name="Arnaiz O."/>
            <person name="Billaut A."/>
            <person name="Beisson J."/>
            <person name="Blanc I."/>
            <person name="Bouhouche K."/>
            <person name="Camara F."/>
            <person name="Duharcourt S."/>
            <person name="Guigo R."/>
            <person name="Gogendeau D."/>
            <person name="Katinka M."/>
            <person name="Keller A.-M."/>
            <person name="Kissmehl R."/>
            <person name="Klotz C."/>
            <person name="Koll F."/>
            <person name="Le Moue A."/>
            <person name="Lepere C."/>
            <person name="Malinsky S."/>
            <person name="Nowacki M."/>
            <person name="Nowak J.K."/>
            <person name="Plattner H."/>
            <person name="Poulain J."/>
            <person name="Ruiz F."/>
            <person name="Serrano V."/>
            <person name="Zagulski M."/>
            <person name="Dessen P."/>
            <person name="Betermier M."/>
            <person name="Weissenbach J."/>
            <person name="Scarpelli C."/>
            <person name="Schachter V."/>
            <person name="Sperling L."/>
            <person name="Meyer E."/>
            <person name="Cohen J."/>
            <person name="Wincker P."/>
        </authorList>
    </citation>
    <scope>NUCLEOTIDE SEQUENCE [LARGE SCALE GENOMIC DNA]</scope>
    <source>
        <strain evidence="4 5">Stock d4-2</strain>
    </source>
</reference>
<evidence type="ECO:0000313" key="4">
    <source>
        <dbReference type="EMBL" id="CAK61708.1"/>
    </source>
</evidence>
<sequence length="342" mass="39156">MKSNIKVICAFQFQITSLSIQLIYNDVSDFNTSFDIPQFIQIKCSIVCCASFLLIILIIGWDVVEVTNWGLQCNSISKQCDKQIYAPGRYLVGPFNSFFNFPGSRQNIEFSDDKRAQSQPLKTRTAEGLTLSLHVSFQYQLIKNEIASLYALGGLNYEATFIRMARDTILQAAGKFEAPKYWTNRRNITQVMQNQLQDELKKAHANCVSLQILDIDLPDQYENSIVQTQIEVQTKTMKQFEQRAQMILNDILVMRAENDQEIFAINAQAEADAFTITQAAQATANKLLLEAESKGYEMIQKNLNLSQEEFNQYLFWNSVLKQKKAKLVFNPNSVLTYNMNHN</sequence>
<evidence type="ECO:0000313" key="5">
    <source>
        <dbReference type="Proteomes" id="UP000000600"/>
    </source>
</evidence>
<keyword evidence="2" id="KW-0472">Membrane</keyword>
<dbReference type="EMBL" id="CT868015">
    <property type="protein sequence ID" value="CAK61708.1"/>
    <property type="molecule type" value="Genomic_DNA"/>
</dbReference>
<dbReference type="InterPro" id="IPR001107">
    <property type="entry name" value="Band_7"/>
</dbReference>
<dbReference type="OrthoDB" id="190994at2759"/>
<evidence type="ECO:0000256" key="1">
    <source>
        <dbReference type="ARBA" id="ARBA00008164"/>
    </source>
</evidence>
<dbReference type="Pfam" id="PF01145">
    <property type="entry name" value="Band_7"/>
    <property type="match status" value="1"/>
</dbReference>
<dbReference type="InParanoid" id="A0BT41"/>
<gene>
    <name evidence="4" type="ORF">GSPATT00031940001</name>
</gene>
<comment type="similarity">
    <text evidence="1">Belongs to the band 7/mec-2 family.</text>
</comment>
<dbReference type="HOGENOM" id="CLU_077553_0_0_1"/>
<dbReference type="RefSeq" id="XP_001429106.1">
    <property type="nucleotide sequence ID" value="XM_001429069.1"/>
</dbReference>
<keyword evidence="2" id="KW-1133">Transmembrane helix</keyword>
<proteinExistence type="inferred from homology"/>
<dbReference type="FunFam" id="3.30.479.30:FF:000033">
    <property type="entry name" value="Uncharacterized protein"/>
    <property type="match status" value="1"/>
</dbReference>
<dbReference type="STRING" id="5888.A0BT41"/>
<organism evidence="4 5">
    <name type="scientific">Paramecium tetraurelia</name>
    <dbReference type="NCBI Taxonomy" id="5888"/>
    <lineage>
        <taxon>Eukaryota</taxon>
        <taxon>Sar</taxon>
        <taxon>Alveolata</taxon>
        <taxon>Ciliophora</taxon>
        <taxon>Intramacronucleata</taxon>
        <taxon>Oligohymenophorea</taxon>
        <taxon>Peniculida</taxon>
        <taxon>Parameciidae</taxon>
        <taxon>Paramecium</taxon>
    </lineage>
</organism>
<evidence type="ECO:0000259" key="3">
    <source>
        <dbReference type="Pfam" id="PF01145"/>
    </source>
</evidence>
<dbReference type="KEGG" id="ptm:GSPATT00031940001"/>
<dbReference type="GO" id="GO:0005886">
    <property type="term" value="C:plasma membrane"/>
    <property type="evidence" value="ECO:0000318"/>
    <property type="project" value="GO_Central"/>
</dbReference>
<dbReference type="eggNOG" id="ENOG502S420">
    <property type="taxonomic scope" value="Eukaryota"/>
</dbReference>
<evidence type="ECO:0000256" key="2">
    <source>
        <dbReference type="SAM" id="Phobius"/>
    </source>
</evidence>
<feature type="transmembrane region" description="Helical" evidence="2">
    <location>
        <begin position="44"/>
        <end position="64"/>
    </location>
</feature>
<keyword evidence="2" id="KW-0812">Transmembrane</keyword>
<name>A0BT41_PARTE</name>
<protein>
    <recommendedName>
        <fullName evidence="3">Band 7 domain-containing protein</fullName>
    </recommendedName>
</protein>
<dbReference type="OMA" id="VEVTNWG"/>
<accession>A0BT41</accession>
<feature type="domain" description="Band 7" evidence="3">
    <location>
        <begin position="82"/>
        <end position="245"/>
    </location>
</feature>
<dbReference type="AlphaFoldDB" id="A0BT41"/>
<dbReference type="PANTHER" id="PTHR10264">
    <property type="entry name" value="BAND 7 PROTEIN-RELATED"/>
    <property type="match status" value="1"/>
</dbReference>
<dbReference type="InterPro" id="IPR043202">
    <property type="entry name" value="Band-7_stomatin-like"/>
</dbReference>
<dbReference type="PANTHER" id="PTHR10264:SF19">
    <property type="entry name" value="AT06885P-RELATED"/>
    <property type="match status" value="1"/>
</dbReference>
<dbReference type="Proteomes" id="UP000000600">
    <property type="component" value="Unassembled WGS sequence"/>
</dbReference>
<dbReference type="GeneID" id="5014890"/>
<dbReference type="Gene3D" id="3.30.479.30">
    <property type="entry name" value="Band 7 domain"/>
    <property type="match status" value="1"/>
</dbReference>
<dbReference type="InterPro" id="IPR036013">
    <property type="entry name" value="Band_7/SPFH_dom_sf"/>
</dbReference>